<dbReference type="Gene3D" id="3.50.50.60">
    <property type="entry name" value="FAD/NAD(P)-binding domain"/>
    <property type="match status" value="1"/>
</dbReference>
<accession>A0A8H4JW67</accession>
<dbReference type="Proteomes" id="UP000605986">
    <property type="component" value="Unassembled WGS sequence"/>
</dbReference>
<dbReference type="CDD" id="cd06152">
    <property type="entry name" value="YjgF_YER057c_UK114_like_4"/>
    <property type="match status" value="1"/>
</dbReference>
<evidence type="ECO:0000313" key="6">
    <source>
        <dbReference type="EMBL" id="KAF4439181.1"/>
    </source>
</evidence>
<keyword evidence="4" id="KW-0521">NADP</keyword>
<dbReference type="Pfam" id="PF01042">
    <property type="entry name" value="Ribonuc_L-PSP"/>
    <property type="match status" value="1"/>
</dbReference>
<evidence type="ECO:0000256" key="1">
    <source>
        <dbReference type="ARBA" id="ARBA00009183"/>
    </source>
</evidence>
<sequence length="621" mass="69753">MEQQPQKVAVIGLGVMGLVAVKNMIEEGFDVTGFERSGYVGGLWHFTEQDRTSVLPSTVINISKERGSFTDFPFPETTPSHCTAKQVEEYLESYVDHFNFRSKLRLGVTVSKVRRDDESKRWVVDLQGSGPEYFDKVIVATGINNRPHIPELEGIDQFKGQILHSRSFKKPEPFKGKRVVVVGISNTGADTAAALCDHAEKVWISRSHGTLVVPRKRDGIPFDHTITARTMSMMGFFEDRFPRLYEIVFNAICKKMQDNAFKIRPEWGLSPAPSVLHTLPVVSDNLVDLLESGAITSVRKLKRVTGPREVELVDGTRLDVDAIIWCTGYKGDFSLVEPSVDPTRNTTRKWAEAIGSRGKPLPRLYQNVFSLDYPDSLAFMGNLAFATSAFPVSDLCSMAIAQTWKGSTPLPSIEEMNRATDRQHEFICNLAEKGSAMPGWVRQSEWLAWANKVVGAQVYEHLGWGLKGWKFWWNDQPRDMSQLKQYTYEGAGEFLTNFLGYAQAVRIGDRIELSGQGGCFVKDGDIAWRETDLEQIDLAFENVDKALKAAGGKGWDQVFRVNSYHLEITPEVGQRMSENFKKWMPNHKPIWTQIGVRQLGVPPMKCEIEVSAYDPEGAGKA</sequence>
<dbReference type="InterPro" id="IPR035959">
    <property type="entry name" value="RutC-like_sf"/>
</dbReference>
<dbReference type="InterPro" id="IPR036188">
    <property type="entry name" value="FAD/NAD-bd_sf"/>
</dbReference>
<dbReference type="AlphaFoldDB" id="A0A8H4JW67"/>
<dbReference type="InterPro" id="IPR000960">
    <property type="entry name" value="Flavin_mOase"/>
</dbReference>
<protein>
    <submittedName>
        <fullName evidence="6">Flavin depend monooxygenase that catalyses the oxidation of rubrofusarin to 9-hydroxyrubrofusarin</fullName>
    </submittedName>
</protein>
<evidence type="ECO:0000256" key="2">
    <source>
        <dbReference type="ARBA" id="ARBA00022630"/>
    </source>
</evidence>
<evidence type="ECO:0000256" key="5">
    <source>
        <dbReference type="ARBA" id="ARBA00023002"/>
    </source>
</evidence>
<dbReference type="OrthoDB" id="66881at2759"/>
<keyword evidence="6" id="KW-0503">Monooxygenase</keyword>
<dbReference type="InterPro" id="IPR006175">
    <property type="entry name" value="YjgF/YER057c/UK114"/>
</dbReference>
<dbReference type="GO" id="GO:0050660">
    <property type="term" value="F:flavin adenine dinucleotide binding"/>
    <property type="evidence" value="ECO:0007669"/>
    <property type="project" value="InterPro"/>
</dbReference>
<comment type="caution">
    <text evidence="6">The sequence shown here is derived from an EMBL/GenBank/DDBJ whole genome shotgun (WGS) entry which is preliminary data.</text>
</comment>
<dbReference type="PROSITE" id="PS00895">
    <property type="entry name" value="3_HYDROXYISOBUT_DH"/>
    <property type="match status" value="1"/>
</dbReference>
<keyword evidence="5" id="KW-0560">Oxidoreductase</keyword>
<dbReference type="SUPFAM" id="SSF51905">
    <property type="entry name" value="FAD/NAD(P)-binding domain"/>
    <property type="match status" value="2"/>
</dbReference>
<dbReference type="SUPFAM" id="SSF55298">
    <property type="entry name" value="YjgF-like"/>
    <property type="match status" value="1"/>
</dbReference>
<dbReference type="GO" id="GO:0050661">
    <property type="term" value="F:NADP binding"/>
    <property type="evidence" value="ECO:0007669"/>
    <property type="project" value="InterPro"/>
</dbReference>
<evidence type="ECO:0000313" key="7">
    <source>
        <dbReference type="Proteomes" id="UP000605986"/>
    </source>
</evidence>
<dbReference type="GO" id="GO:0004499">
    <property type="term" value="F:N,N-dimethylaniline monooxygenase activity"/>
    <property type="evidence" value="ECO:0007669"/>
    <property type="project" value="InterPro"/>
</dbReference>
<dbReference type="PRINTS" id="PR00370">
    <property type="entry name" value="FMOXYGENASE"/>
</dbReference>
<gene>
    <name evidence="6" type="ORF">F53441_12645</name>
</gene>
<dbReference type="Pfam" id="PF00743">
    <property type="entry name" value="FMO-like"/>
    <property type="match status" value="1"/>
</dbReference>
<evidence type="ECO:0000256" key="3">
    <source>
        <dbReference type="ARBA" id="ARBA00022827"/>
    </source>
</evidence>
<dbReference type="InterPro" id="IPR050346">
    <property type="entry name" value="FMO-like"/>
</dbReference>
<organism evidence="6 7">
    <name type="scientific">Fusarium austroafricanum</name>
    <dbReference type="NCBI Taxonomy" id="2364996"/>
    <lineage>
        <taxon>Eukaryota</taxon>
        <taxon>Fungi</taxon>
        <taxon>Dikarya</taxon>
        <taxon>Ascomycota</taxon>
        <taxon>Pezizomycotina</taxon>
        <taxon>Sordariomycetes</taxon>
        <taxon>Hypocreomycetidae</taxon>
        <taxon>Hypocreales</taxon>
        <taxon>Nectriaceae</taxon>
        <taxon>Fusarium</taxon>
        <taxon>Fusarium concolor species complex</taxon>
    </lineage>
</organism>
<dbReference type="Gene3D" id="3.30.1330.40">
    <property type="entry name" value="RutC-like"/>
    <property type="match status" value="1"/>
</dbReference>
<dbReference type="EMBL" id="JAADJG010000696">
    <property type="protein sequence ID" value="KAF4439181.1"/>
    <property type="molecule type" value="Genomic_DNA"/>
</dbReference>
<evidence type="ECO:0000256" key="4">
    <source>
        <dbReference type="ARBA" id="ARBA00022857"/>
    </source>
</evidence>
<dbReference type="InterPro" id="IPR020946">
    <property type="entry name" value="Flavin_mOase-like"/>
</dbReference>
<reference evidence="6" key="1">
    <citation type="submission" date="2020-01" db="EMBL/GenBank/DDBJ databases">
        <title>Identification and distribution of gene clusters putatively required for synthesis of sphingolipid metabolism inhibitors in phylogenetically diverse species of the filamentous fungus Fusarium.</title>
        <authorList>
            <person name="Kim H.-S."/>
            <person name="Busman M."/>
            <person name="Brown D.W."/>
            <person name="Divon H."/>
            <person name="Uhlig S."/>
            <person name="Proctor R.H."/>
        </authorList>
    </citation>
    <scope>NUCLEOTIDE SEQUENCE</scope>
    <source>
        <strain evidence="6">NRRL 53441</strain>
    </source>
</reference>
<keyword evidence="3" id="KW-0274">FAD</keyword>
<dbReference type="PANTHER" id="PTHR23023">
    <property type="entry name" value="DIMETHYLANILINE MONOOXYGENASE"/>
    <property type="match status" value="1"/>
</dbReference>
<keyword evidence="2" id="KW-0285">Flavoprotein</keyword>
<name>A0A8H4JW67_9HYPO</name>
<dbReference type="FunFam" id="3.50.50.60:FF:000042">
    <property type="entry name" value="Dimethylaniline monooxygenase [N-oxide-forming]"/>
    <property type="match status" value="1"/>
</dbReference>
<proteinExistence type="inferred from homology"/>
<comment type="similarity">
    <text evidence="1">Belongs to the FMO family.</text>
</comment>
<keyword evidence="7" id="KW-1185">Reference proteome</keyword>
<dbReference type="InterPro" id="IPR002204">
    <property type="entry name" value="3-OH-isobutyrate_DH-rel_CS"/>
</dbReference>